<evidence type="ECO:0000313" key="2">
    <source>
        <dbReference type="EMBL" id="KAF5355207.1"/>
    </source>
</evidence>
<feature type="compositionally biased region" description="Pro residues" evidence="1">
    <location>
        <begin position="390"/>
        <end position="400"/>
    </location>
</feature>
<proteinExistence type="predicted"/>
<dbReference type="Proteomes" id="UP000559027">
    <property type="component" value="Unassembled WGS sequence"/>
</dbReference>
<dbReference type="OrthoDB" id="3238644at2759"/>
<reference evidence="2 3" key="1">
    <citation type="journal article" date="2020" name="ISME J.">
        <title>Uncovering the hidden diversity of litter-decomposition mechanisms in mushroom-forming fungi.</title>
        <authorList>
            <person name="Floudas D."/>
            <person name="Bentzer J."/>
            <person name="Ahren D."/>
            <person name="Johansson T."/>
            <person name="Persson P."/>
            <person name="Tunlid A."/>
        </authorList>
    </citation>
    <scope>NUCLEOTIDE SEQUENCE [LARGE SCALE GENOMIC DNA]</scope>
    <source>
        <strain evidence="2 3">CBS 146.42</strain>
    </source>
</reference>
<organism evidence="2 3">
    <name type="scientific">Leucocoprinus leucothites</name>
    <dbReference type="NCBI Taxonomy" id="201217"/>
    <lineage>
        <taxon>Eukaryota</taxon>
        <taxon>Fungi</taxon>
        <taxon>Dikarya</taxon>
        <taxon>Basidiomycota</taxon>
        <taxon>Agaricomycotina</taxon>
        <taxon>Agaricomycetes</taxon>
        <taxon>Agaricomycetidae</taxon>
        <taxon>Agaricales</taxon>
        <taxon>Agaricineae</taxon>
        <taxon>Agaricaceae</taxon>
        <taxon>Leucocoprinus</taxon>
    </lineage>
</organism>
<keyword evidence="3" id="KW-1185">Reference proteome</keyword>
<sequence>MPPPSMLASSATFPSSSRPRKRRWTREQLLLSLEFLSNIPAPLSHTLPLSPPCSRPTSPAPGNKRKSDSAPDSENSKRPRTSSISERPHQHQPPTQSQQIPPSHSHASAHPPSAQSQPPAHFRSSNSVPINPPRSEPCEDGEVREDLPPPPRGSAADCALPPTNAVPIRRPKRGSLPLSHFDHLHDKYYQAGRTLKYSGDARFWSTYPPTHKEYRPLADPPPVNSLYHKYGGLIARIELLDALVCFTYSIWTRDYCRKTCTKETWTTIAAFLSWCKSKWLAQENAIDEAEKTFIGLIYMIESFIDGRKMFYTVRQELDRGMDRVTEQAKAKIEAAIQEVDQIAANPGLLAGKSQGTPPMLPSPASIAPTNSANSTPTNRDGSTPNTAARPPAPSQNPPPQQSRQQGPPRPNPAFFPLLPRRVRESPAPPPPSYLEAASKVTEPIDASMIYNLKDLTATYRSTASSMSEAQKTLNLATLARHFPTTFSRMVNSTLGPTEEHEPDFEDEEGELFWPGQLVTGEGLGWVCLMGKAMILEFGKAYGYKGLQGAVPKPNDPPKPSQHSQRPPHPQSISHSSSASGSR</sequence>
<feature type="compositionally biased region" description="Low complexity" evidence="1">
    <location>
        <begin position="560"/>
        <end position="582"/>
    </location>
</feature>
<comment type="caution">
    <text evidence="2">The sequence shown here is derived from an EMBL/GenBank/DDBJ whole genome shotgun (WGS) entry which is preliminary data.</text>
</comment>
<dbReference type="AlphaFoldDB" id="A0A8H5DAF0"/>
<accession>A0A8H5DAF0</accession>
<name>A0A8H5DAF0_9AGAR</name>
<evidence type="ECO:0000256" key="1">
    <source>
        <dbReference type="SAM" id="MobiDB-lite"/>
    </source>
</evidence>
<feature type="region of interest" description="Disordered" evidence="1">
    <location>
        <begin position="348"/>
        <end position="435"/>
    </location>
</feature>
<feature type="compositionally biased region" description="Polar residues" evidence="1">
    <location>
        <begin position="367"/>
        <end position="386"/>
    </location>
</feature>
<protein>
    <submittedName>
        <fullName evidence="2">Uncharacterized protein</fullName>
    </submittedName>
</protein>
<evidence type="ECO:0000313" key="3">
    <source>
        <dbReference type="Proteomes" id="UP000559027"/>
    </source>
</evidence>
<feature type="compositionally biased region" description="Polar residues" evidence="1">
    <location>
        <begin position="7"/>
        <end position="17"/>
    </location>
</feature>
<feature type="region of interest" description="Disordered" evidence="1">
    <location>
        <begin position="39"/>
        <end position="175"/>
    </location>
</feature>
<feature type="compositionally biased region" description="Low complexity" evidence="1">
    <location>
        <begin position="92"/>
        <end position="121"/>
    </location>
</feature>
<feature type="compositionally biased region" description="Basic and acidic residues" evidence="1">
    <location>
        <begin position="65"/>
        <end position="77"/>
    </location>
</feature>
<gene>
    <name evidence="2" type="ORF">D9756_005417</name>
</gene>
<dbReference type="EMBL" id="JAACJO010000008">
    <property type="protein sequence ID" value="KAF5355207.1"/>
    <property type="molecule type" value="Genomic_DNA"/>
</dbReference>
<feature type="region of interest" description="Disordered" evidence="1">
    <location>
        <begin position="1"/>
        <end position="23"/>
    </location>
</feature>
<feature type="region of interest" description="Disordered" evidence="1">
    <location>
        <begin position="546"/>
        <end position="582"/>
    </location>
</feature>